<comment type="caution">
    <text evidence="10">The sequence shown here is derived from an EMBL/GenBank/DDBJ whole genome shotgun (WGS) entry which is preliminary data.</text>
</comment>
<dbReference type="GO" id="GO:0046872">
    <property type="term" value="F:metal ion binding"/>
    <property type="evidence" value="ECO:0007669"/>
    <property type="project" value="UniProtKB-KW"/>
</dbReference>
<evidence type="ECO:0000256" key="2">
    <source>
        <dbReference type="ARBA" id="ARBA00005126"/>
    </source>
</evidence>
<evidence type="ECO:0000256" key="8">
    <source>
        <dbReference type="ARBA" id="ARBA00023239"/>
    </source>
</evidence>
<comment type="cofactor">
    <cofactor evidence="1">
        <name>Zn(2+)</name>
        <dbReference type="ChEBI" id="CHEBI:29105"/>
    </cofactor>
</comment>
<dbReference type="Gene3D" id="3.40.250.10">
    <property type="entry name" value="Rhodanese-like domain"/>
    <property type="match status" value="2"/>
</dbReference>
<dbReference type="FunFam" id="3.30.479.10:FF:000003">
    <property type="entry name" value="6-pyruvoyl tetrahydrobiopterin synthase"/>
    <property type="match status" value="1"/>
</dbReference>
<keyword evidence="7" id="KW-0783">Tetrahydrobiopterin biosynthesis</keyword>
<keyword evidence="11" id="KW-1185">Reference proteome</keyword>
<evidence type="ECO:0000313" key="10">
    <source>
        <dbReference type="EMBL" id="CAI7995101.1"/>
    </source>
</evidence>
<sequence length="560" mass="63638">MADIAHPEVLVTTDWVARHGSDAGIRLVEVDVDTAAYDEGHISGAVGLNWQTQLCDQVRRDILTKDQFEQLCQDNGISNDTTVIFYGDNNNWFATYALWQFRYYGHDESKLKVMNGGRQKWIDEGRELVTDTSSHAATDYKAKFPDDNVRATKDHVLPTLEQGVVNLVDVRSPAEFTGEIIAPPGLPETAQRPGRIPGAANIPWATAVADDGTFKSYDELKEIYEVRVSIQIKRRSLTAVLENVPRTHVGGDPPQQRHEIEKGLLRYYYDGLVDGGVLGNLIVHYLTRQIAFEASHYYHIPELNDAENYALFGATANPNSHGHNYVLEATVKGRLNPEQGMVINITDLDQVLKDEVVAYYDHKHINVQHPTFANNPHLQPTSENLAIQIWHAIEPHLKGTILHRIRLYEDSTLFADYYGEGQMVYLTKVYEFSASHRLHSPQLSDAENREIFGKCNNFYGHGHNYALEVTIKGEVDPRTGLVADLHHLDETIQKQVHGRFDHKHLNLDTPEFENLNPTSENFVKVLWEVIEPSLKPIQLHRLRLKETPKNHFDYYGDEIS</sequence>
<dbReference type="InterPro" id="IPR007115">
    <property type="entry name" value="6-PTP_synth/QueD"/>
</dbReference>
<comment type="similarity">
    <text evidence="3">Belongs to the PTPS family.</text>
</comment>
<feature type="domain" description="Rhodanese" evidence="9">
    <location>
        <begin position="161"/>
        <end position="225"/>
    </location>
</feature>
<dbReference type="Gene3D" id="3.30.479.10">
    <property type="entry name" value="6-pyruvoyl tetrahydropterin synthase/QueD"/>
    <property type="match status" value="2"/>
</dbReference>
<dbReference type="PROSITE" id="PS00987">
    <property type="entry name" value="PTPS_1"/>
    <property type="match status" value="1"/>
</dbReference>
<dbReference type="SUPFAM" id="SSF55620">
    <property type="entry name" value="Tetrahydrobiopterin biosynthesis enzymes-like"/>
    <property type="match status" value="2"/>
</dbReference>
<keyword evidence="6" id="KW-0862">Zinc</keyword>
<dbReference type="Pfam" id="PF00581">
    <property type="entry name" value="Rhodanese"/>
    <property type="match status" value="1"/>
</dbReference>
<comment type="pathway">
    <text evidence="2">Cofactor biosynthesis; tetrahydrobiopterin biosynthesis; tetrahydrobiopterin from 7,8-dihydroneopterin triphosphate: step 1/3.</text>
</comment>
<gene>
    <name evidence="10" type="ORF">GBAR_LOCUS1623</name>
</gene>
<evidence type="ECO:0000256" key="1">
    <source>
        <dbReference type="ARBA" id="ARBA00001947"/>
    </source>
</evidence>
<dbReference type="PANTHER" id="PTHR12589">
    <property type="entry name" value="PYRUVOYL TETRAHYDROBIOPTERIN SYNTHASE"/>
    <property type="match status" value="1"/>
</dbReference>
<evidence type="ECO:0000256" key="6">
    <source>
        <dbReference type="ARBA" id="ARBA00022833"/>
    </source>
</evidence>
<dbReference type="AlphaFoldDB" id="A0AA35QWR5"/>
<reference evidence="10" key="1">
    <citation type="submission" date="2023-03" db="EMBL/GenBank/DDBJ databases">
        <authorList>
            <person name="Steffen K."/>
            <person name="Cardenas P."/>
        </authorList>
    </citation>
    <scope>NUCLEOTIDE SEQUENCE</scope>
</reference>
<dbReference type="SUPFAM" id="SSF52821">
    <property type="entry name" value="Rhodanese/Cell cycle control phosphatase"/>
    <property type="match status" value="2"/>
</dbReference>
<evidence type="ECO:0000313" key="11">
    <source>
        <dbReference type="Proteomes" id="UP001174909"/>
    </source>
</evidence>
<evidence type="ECO:0000256" key="3">
    <source>
        <dbReference type="ARBA" id="ARBA00009164"/>
    </source>
</evidence>
<dbReference type="InterPro" id="IPR038418">
    <property type="entry name" value="6-PTP_synth/QueD_sf"/>
</dbReference>
<evidence type="ECO:0000256" key="7">
    <source>
        <dbReference type="ARBA" id="ARBA00023007"/>
    </source>
</evidence>
<dbReference type="GO" id="GO:0003874">
    <property type="term" value="F:6-pyruvoyltetrahydropterin synthase activity"/>
    <property type="evidence" value="ECO:0007669"/>
    <property type="project" value="UniProtKB-EC"/>
</dbReference>
<dbReference type="InterPro" id="IPR036873">
    <property type="entry name" value="Rhodanese-like_dom_sf"/>
</dbReference>
<evidence type="ECO:0000256" key="4">
    <source>
        <dbReference type="ARBA" id="ARBA00013100"/>
    </source>
</evidence>
<evidence type="ECO:0000259" key="9">
    <source>
        <dbReference type="PROSITE" id="PS50206"/>
    </source>
</evidence>
<feature type="domain" description="Rhodanese" evidence="9">
    <location>
        <begin position="21"/>
        <end position="130"/>
    </location>
</feature>
<dbReference type="InterPro" id="IPR001763">
    <property type="entry name" value="Rhodanese-like_dom"/>
</dbReference>
<accession>A0AA35QWR5</accession>
<protein>
    <recommendedName>
        <fullName evidence="4">6-pyruvoyltetrahydropterin synthase</fullName>
        <ecNumber evidence="4">4.2.3.12</ecNumber>
    </recommendedName>
</protein>
<dbReference type="InterPro" id="IPR022470">
    <property type="entry name" value="PTPS_Cys_AS"/>
</dbReference>
<proteinExistence type="inferred from homology"/>
<organism evidence="10 11">
    <name type="scientific">Geodia barretti</name>
    <name type="common">Barrett's horny sponge</name>
    <dbReference type="NCBI Taxonomy" id="519541"/>
    <lineage>
        <taxon>Eukaryota</taxon>
        <taxon>Metazoa</taxon>
        <taxon>Porifera</taxon>
        <taxon>Demospongiae</taxon>
        <taxon>Heteroscleromorpha</taxon>
        <taxon>Tetractinellida</taxon>
        <taxon>Astrophorina</taxon>
        <taxon>Geodiidae</taxon>
        <taxon>Geodia</taxon>
    </lineage>
</organism>
<dbReference type="Pfam" id="PF01242">
    <property type="entry name" value="PTPS"/>
    <property type="match status" value="2"/>
</dbReference>
<dbReference type="EMBL" id="CASHTH010000237">
    <property type="protein sequence ID" value="CAI7995101.1"/>
    <property type="molecule type" value="Genomic_DNA"/>
</dbReference>
<name>A0AA35QWR5_GEOBA</name>
<keyword evidence="5" id="KW-0479">Metal-binding</keyword>
<dbReference type="Proteomes" id="UP001174909">
    <property type="component" value="Unassembled WGS sequence"/>
</dbReference>
<dbReference type="CDD" id="cd01448">
    <property type="entry name" value="TST_Repeat_1"/>
    <property type="match status" value="1"/>
</dbReference>
<dbReference type="SMART" id="SM00450">
    <property type="entry name" value="RHOD"/>
    <property type="match status" value="2"/>
</dbReference>
<keyword evidence="8" id="KW-0456">Lyase</keyword>
<evidence type="ECO:0000256" key="5">
    <source>
        <dbReference type="ARBA" id="ARBA00022723"/>
    </source>
</evidence>
<dbReference type="EC" id="4.2.3.12" evidence="4"/>
<dbReference type="PROSITE" id="PS50206">
    <property type="entry name" value="RHODANESE_3"/>
    <property type="match status" value="2"/>
</dbReference>
<dbReference type="GO" id="GO:0006729">
    <property type="term" value="P:tetrahydrobiopterin biosynthetic process"/>
    <property type="evidence" value="ECO:0007669"/>
    <property type="project" value="UniProtKB-KW"/>
</dbReference>
<dbReference type="PANTHER" id="PTHR12589:SF7">
    <property type="entry name" value="6-PYRUVOYL TETRAHYDROBIOPTERIN SYNTHASE"/>
    <property type="match status" value="1"/>
</dbReference>